<dbReference type="InterPro" id="IPR004158">
    <property type="entry name" value="DUF247_pln"/>
</dbReference>
<organism evidence="2 3">
    <name type="scientific">Prunus persica</name>
    <name type="common">Peach</name>
    <name type="synonym">Amygdalus persica</name>
    <dbReference type="NCBI Taxonomy" id="3760"/>
    <lineage>
        <taxon>Eukaryota</taxon>
        <taxon>Viridiplantae</taxon>
        <taxon>Streptophyta</taxon>
        <taxon>Embryophyta</taxon>
        <taxon>Tracheophyta</taxon>
        <taxon>Spermatophyta</taxon>
        <taxon>Magnoliopsida</taxon>
        <taxon>eudicotyledons</taxon>
        <taxon>Gunneridae</taxon>
        <taxon>Pentapetalae</taxon>
        <taxon>rosids</taxon>
        <taxon>fabids</taxon>
        <taxon>Rosales</taxon>
        <taxon>Rosaceae</taxon>
        <taxon>Amygdaloideae</taxon>
        <taxon>Amygdaleae</taxon>
        <taxon>Prunus</taxon>
    </lineage>
</organism>
<keyword evidence="1" id="KW-0812">Transmembrane</keyword>
<evidence type="ECO:0000256" key="1">
    <source>
        <dbReference type="SAM" id="Phobius"/>
    </source>
</evidence>
<dbReference type="STRING" id="3760.A0A251QRV3"/>
<dbReference type="AlphaFoldDB" id="A0A251QRV3"/>
<protein>
    <submittedName>
        <fullName evidence="2">Uncharacterized protein</fullName>
    </submittedName>
</protein>
<name>A0A251QRV3_PRUPE</name>
<dbReference type="Gramene" id="ONI26506">
    <property type="protein sequence ID" value="ONI26506"/>
    <property type="gene ID" value="PRUPE_1G029400"/>
</dbReference>
<dbReference type="EMBL" id="CM007651">
    <property type="protein sequence ID" value="ONI26506.1"/>
    <property type="molecule type" value="Genomic_DNA"/>
</dbReference>
<dbReference type="PANTHER" id="PTHR31170:SF17">
    <property type="match status" value="1"/>
</dbReference>
<dbReference type="Proteomes" id="UP000006882">
    <property type="component" value="Chromosome G1"/>
</dbReference>
<evidence type="ECO:0000313" key="3">
    <source>
        <dbReference type="Proteomes" id="UP000006882"/>
    </source>
</evidence>
<dbReference type="PANTHER" id="PTHR31170">
    <property type="entry name" value="BNAC04G53230D PROTEIN"/>
    <property type="match status" value="1"/>
</dbReference>
<dbReference type="eggNOG" id="ENOG502QV2F">
    <property type="taxonomic scope" value="Eukaryota"/>
</dbReference>
<keyword evidence="1" id="KW-1133">Transmembrane helix</keyword>
<gene>
    <name evidence="2" type="ORF">PRUPE_1G029400</name>
</gene>
<keyword evidence="3" id="KW-1185">Reference proteome</keyword>
<sequence length="398" mass="46397">MENDTQSNTRDHISVPIVDGGIGLEALENTMRAKLCPGSPSWDAKCCIFRVPQVLKRHKREAYEPDFVSIGPFHHGGTQFQHMENVKQWYLNNLLSCRTNVSLKDLIDCVFQLEKSTRGFYAEPLDHLSQNDLVEMMILDGCFVIELFRKFVVRQTSDEKHVDGNDPIFRMDCMFQYLCHDLLLLENQLPWFVLQHLYNLTLDPEPDKYSPSLTILMLTAFTSQKPLNHNCDSYLGIMNIEFEKGVFRYFGYKRGTFKIPHLSIGELTDPLFRNLIAFEQCYHHHSHEITSYAFLVNKLVASSKDMEILCEKRIIDNWLSAEDGANYFSKLCNDTVLKKFYYDELCAQVKMHYQIKWYRWLEKLNRDYFANPWSAISLIAAAILLALTVVQTVYTIHN</sequence>
<accession>A0A251QRV3</accession>
<reference evidence="2 3" key="1">
    <citation type="journal article" date="2013" name="Nat. Genet.">
        <title>The high-quality draft genome of peach (Prunus persica) identifies unique patterns of genetic diversity, domestication and genome evolution.</title>
        <authorList>
            <consortium name="International Peach Genome Initiative"/>
            <person name="Verde I."/>
            <person name="Abbott A.G."/>
            <person name="Scalabrin S."/>
            <person name="Jung S."/>
            <person name="Shu S."/>
            <person name="Marroni F."/>
            <person name="Zhebentyayeva T."/>
            <person name="Dettori M.T."/>
            <person name="Grimwood J."/>
            <person name="Cattonaro F."/>
            <person name="Zuccolo A."/>
            <person name="Rossini L."/>
            <person name="Jenkins J."/>
            <person name="Vendramin E."/>
            <person name="Meisel L.A."/>
            <person name="Decroocq V."/>
            <person name="Sosinski B."/>
            <person name="Prochnik S."/>
            <person name="Mitros T."/>
            <person name="Policriti A."/>
            <person name="Cipriani G."/>
            <person name="Dondini L."/>
            <person name="Ficklin S."/>
            <person name="Goodstein D.M."/>
            <person name="Xuan P."/>
            <person name="Del Fabbro C."/>
            <person name="Aramini V."/>
            <person name="Copetti D."/>
            <person name="Gonzalez S."/>
            <person name="Horner D.S."/>
            <person name="Falchi R."/>
            <person name="Lucas S."/>
            <person name="Mica E."/>
            <person name="Maldonado J."/>
            <person name="Lazzari B."/>
            <person name="Bielenberg D."/>
            <person name="Pirona R."/>
            <person name="Miculan M."/>
            <person name="Barakat A."/>
            <person name="Testolin R."/>
            <person name="Stella A."/>
            <person name="Tartarini S."/>
            <person name="Tonutti P."/>
            <person name="Arus P."/>
            <person name="Orellana A."/>
            <person name="Wells C."/>
            <person name="Main D."/>
            <person name="Vizzotto G."/>
            <person name="Silva H."/>
            <person name="Salamini F."/>
            <person name="Schmutz J."/>
            <person name="Morgante M."/>
            <person name="Rokhsar D.S."/>
        </authorList>
    </citation>
    <scope>NUCLEOTIDE SEQUENCE [LARGE SCALE GENOMIC DNA]</scope>
    <source>
        <strain evidence="3">cv. Nemared</strain>
    </source>
</reference>
<evidence type="ECO:0000313" key="2">
    <source>
        <dbReference type="EMBL" id="ONI26506.1"/>
    </source>
</evidence>
<feature type="transmembrane region" description="Helical" evidence="1">
    <location>
        <begin position="373"/>
        <end position="396"/>
    </location>
</feature>
<keyword evidence="1" id="KW-0472">Membrane</keyword>
<proteinExistence type="predicted"/>
<dbReference type="Pfam" id="PF03140">
    <property type="entry name" value="DUF247"/>
    <property type="match status" value="2"/>
</dbReference>